<dbReference type="Proteomes" id="UP000703590">
    <property type="component" value="Unassembled WGS sequence"/>
</dbReference>
<keyword evidence="13" id="KW-1185">Reference proteome</keyword>
<gene>
    <name evidence="12" type="ORF">JWV37_06045</name>
</gene>
<dbReference type="InterPro" id="IPR001179">
    <property type="entry name" value="PPIase_FKBP_dom"/>
</dbReference>
<dbReference type="PROSITE" id="PS50059">
    <property type="entry name" value="FKBP_PPIASE"/>
    <property type="match status" value="1"/>
</dbReference>
<evidence type="ECO:0000256" key="7">
    <source>
        <dbReference type="ARBA" id="ARBA00023235"/>
    </source>
</evidence>
<evidence type="ECO:0000313" key="13">
    <source>
        <dbReference type="Proteomes" id="UP000703590"/>
    </source>
</evidence>
<dbReference type="InterPro" id="IPR046357">
    <property type="entry name" value="PPIase_dom_sf"/>
</dbReference>
<keyword evidence="6" id="KW-0143">Chaperone</keyword>
<protein>
    <recommendedName>
        <fullName evidence="10">Peptidyl-prolyl cis-trans isomerase</fullName>
        <ecNumber evidence="10">5.2.1.8</ecNumber>
    </recommendedName>
</protein>
<comment type="subcellular location">
    <subcellularLocation>
        <location evidence="2">Cytoplasm</location>
    </subcellularLocation>
</comment>
<dbReference type="EC" id="5.2.1.8" evidence="10"/>
<keyword evidence="7 9" id="KW-0413">Isomerase</keyword>
<reference evidence="12 13" key="2">
    <citation type="submission" date="2021-02" db="EMBL/GenBank/DDBJ databases">
        <title>Sulfurospirillum tamanensis sp. nov.</title>
        <authorList>
            <person name="Frolova A."/>
            <person name="Merkel A."/>
            <person name="Slobodkin A."/>
        </authorList>
    </citation>
    <scope>NUCLEOTIDE SEQUENCE [LARGE SCALE GENOMIC DNA]</scope>
    <source>
        <strain evidence="12 13">T05b</strain>
    </source>
</reference>
<comment type="caution">
    <text evidence="12">The sequence shown here is derived from an EMBL/GenBank/DDBJ whole genome shotgun (WGS) entry which is preliminary data.</text>
</comment>
<dbReference type="PANTHER" id="PTHR47861:SF3">
    <property type="entry name" value="FKBP-TYPE PEPTIDYL-PROLYL CIS-TRANS ISOMERASE SLYD"/>
    <property type="match status" value="1"/>
</dbReference>
<comment type="similarity">
    <text evidence="3 10">Belongs to the FKBP-type PPIase family.</text>
</comment>
<keyword evidence="4" id="KW-0963">Cytoplasm</keyword>
<keyword evidence="5 9" id="KW-0697">Rotamase</keyword>
<sequence length="152" mass="16828">MHIKKDALVSIALELQDENGNVIEENDQEVIYLHGGYGHLFQKLEEALEGKKVGDTFCVKLTASEAFGEFDEALVLRESLEDLPPEVALGMELDGEEEGVVFRVVELDATHALVDGNHPYAGVSMIAKGKVREIEYLSPEAIEEILKEEHGH</sequence>
<comment type="catalytic activity">
    <reaction evidence="1 9 10">
        <text>[protein]-peptidylproline (omega=180) = [protein]-peptidylproline (omega=0)</text>
        <dbReference type="Rhea" id="RHEA:16237"/>
        <dbReference type="Rhea" id="RHEA-COMP:10747"/>
        <dbReference type="Rhea" id="RHEA-COMP:10748"/>
        <dbReference type="ChEBI" id="CHEBI:83833"/>
        <dbReference type="ChEBI" id="CHEBI:83834"/>
        <dbReference type="EC" id="5.2.1.8"/>
    </reaction>
</comment>
<reference evidence="13" key="1">
    <citation type="submission" date="2021-02" db="EMBL/GenBank/DDBJ databases">
        <title>Sulfurospirillum tamanensis sp. nov.</title>
        <authorList>
            <person name="Merkel A.Y."/>
        </authorList>
    </citation>
    <scope>NUCLEOTIDE SEQUENCE [LARGE SCALE GENOMIC DNA]</scope>
    <source>
        <strain evidence="13">T05b</strain>
    </source>
</reference>
<dbReference type="PANTHER" id="PTHR47861">
    <property type="entry name" value="FKBP-TYPE PEPTIDYL-PROLYL CIS-TRANS ISOMERASE SLYD"/>
    <property type="match status" value="1"/>
</dbReference>
<accession>A0ABS2WRU6</accession>
<evidence type="ECO:0000256" key="3">
    <source>
        <dbReference type="ARBA" id="ARBA00006577"/>
    </source>
</evidence>
<evidence type="ECO:0000256" key="1">
    <source>
        <dbReference type="ARBA" id="ARBA00000971"/>
    </source>
</evidence>
<dbReference type="GO" id="GO:0016853">
    <property type="term" value="F:isomerase activity"/>
    <property type="evidence" value="ECO:0007669"/>
    <property type="project" value="UniProtKB-KW"/>
</dbReference>
<dbReference type="SUPFAM" id="SSF54534">
    <property type="entry name" value="FKBP-like"/>
    <property type="match status" value="1"/>
</dbReference>
<evidence type="ECO:0000256" key="8">
    <source>
        <dbReference type="ARBA" id="ARBA00037071"/>
    </source>
</evidence>
<evidence type="ECO:0000259" key="11">
    <source>
        <dbReference type="PROSITE" id="PS50059"/>
    </source>
</evidence>
<evidence type="ECO:0000313" key="12">
    <source>
        <dbReference type="EMBL" id="MBN2964333.1"/>
    </source>
</evidence>
<dbReference type="Pfam" id="PF00254">
    <property type="entry name" value="FKBP_C"/>
    <property type="match status" value="1"/>
</dbReference>
<evidence type="ECO:0000256" key="10">
    <source>
        <dbReference type="RuleBase" id="RU003915"/>
    </source>
</evidence>
<comment type="function">
    <text evidence="8">Also involved in hydrogenase metallocenter assembly, probably by participating in the nickel insertion step. This function in hydrogenase biosynthesis requires chaperone activity and the presence of the metal-binding domain, but not PPIase activity.</text>
</comment>
<proteinExistence type="inferred from homology"/>
<name>A0ABS2WRU6_9BACT</name>
<organism evidence="12 13">
    <name type="scientific">Sulfurospirillum tamanense</name>
    <dbReference type="NCBI Taxonomy" id="2813362"/>
    <lineage>
        <taxon>Bacteria</taxon>
        <taxon>Pseudomonadati</taxon>
        <taxon>Campylobacterota</taxon>
        <taxon>Epsilonproteobacteria</taxon>
        <taxon>Campylobacterales</taxon>
        <taxon>Sulfurospirillaceae</taxon>
        <taxon>Sulfurospirillum</taxon>
    </lineage>
</organism>
<evidence type="ECO:0000256" key="5">
    <source>
        <dbReference type="ARBA" id="ARBA00023110"/>
    </source>
</evidence>
<reference evidence="12 13" key="3">
    <citation type="submission" date="2021-02" db="EMBL/GenBank/DDBJ databases">
        <authorList>
            <person name="Merkel A.Y."/>
        </authorList>
    </citation>
    <scope>NUCLEOTIDE SEQUENCE [LARGE SCALE GENOMIC DNA]</scope>
    <source>
        <strain evidence="12 13">T05b</strain>
    </source>
</reference>
<feature type="domain" description="PPIase FKBP-type" evidence="11">
    <location>
        <begin position="6"/>
        <end position="94"/>
    </location>
</feature>
<evidence type="ECO:0000256" key="2">
    <source>
        <dbReference type="ARBA" id="ARBA00004496"/>
    </source>
</evidence>
<dbReference type="RefSeq" id="WP_205458880.1">
    <property type="nucleotide sequence ID" value="NZ_JAFHKK010000010.1"/>
</dbReference>
<evidence type="ECO:0000256" key="6">
    <source>
        <dbReference type="ARBA" id="ARBA00023186"/>
    </source>
</evidence>
<evidence type="ECO:0000256" key="9">
    <source>
        <dbReference type="PROSITE-ProRule" id="PRU00277"/>
    </source>
</evidence>
<dbReference type="EMBL" id="JAFHKK010000010">
    <property type="protein sequence ID" value="MBN2964333.1"/>
    <property type="molecule type" value="Genomic_DNA"/>
</dbReference>
<evidence type="ECO:0000256" key="4">
    <source>
        <dbReference type="ARBA" id="ARBA00022490"/>
    </source>
</evidence>
<dbReference type="Gene3D" id="3.10.50.40">
    <property type="match status" value="1"/>
</dbReference>